<dbReference type="Pfam" id="PF13527">
    <property type="entry name" value="Acetyltransf_9"/>
    <property type="match status" value="1"/>
</dbReference>
<evidence type="ECO:0000313" key="2">
    <source>
        <dbReference type="Proteomes" id="UP000273044"/>
    </source>
</evidence>
<dbReference type="Gene3D" id="3.40.630.30">
    <property type="match status" value="1"/>
</dbReference>
<dbReference type="RefSeq" id="WP_014846108.1">
    <property type="nucleotide sequence ID" value="NZ_CP072386.1"/>
</dbReference>
<proteinExistence type="predicted"/>
<reference evidence="1 2" key="1">
    <citation type="submission" date="2018-12" db="EMBL/GenBank/DDBJ databases">
        <authorList>
            <consortium name="Pathogen Informatics"/>
        </authorList>
    </citation>
    <scope>NUCLEOTIDE SEQUENCE [LARGE SCALE GENOMIC DNA]</scope>
    <source>
        <strain evidence="1 2">NCTC12967</strain>
    </source>
</reference>
<keyword evidence="2" id="KW-1185">Reference proteome</keyword>
<gene>
    <name evidence="1" type="ORF">NCTC12967_00991</name>
</gene>
<dbReference type="InterPro" id="IPR016181">
    <property type="entry name" value="Acyl_CoA_acyltransferase"/>
</dbReference>
<dbReference type="SUPFAM" id="SSF55729">
    <property type="entry name" value="Acyl-CoA N-acyltransferases (Nat)"/>
    <property type="match status" value="1"/>
</dbReference>
<dbReference type="OrthoDB" id="9797178at2"/>
<dbReference type="AlphaFoldDB" id="A0A3N4CVY1"/>
<accession>A0A3N4CVY1</accession>
<dbReference type="OMA" id="TRCHIGD"/>
<keyword evidence="1" id="KW-0808">Transferase</keyword>
<dbReference type="InterPro" id="IPR000182">
    <property type="entry name" value="GNAT_dom"/>
</dbReference>
<protein>
    <submittedName>
        <fullName evidence="1">Predicted acetyltransferase</fullName>
    </submittedName>
</protein>
<dbReference type="EMBL" id="LR134406">
    <property type="protein sequence ID" value="VEH69715.1"/>
    <property type="molecule type" value="Genomic_DNA"/>
</dbReference>
<dbReference type="CDD" id="cd04301">
    <property type="entry name" value="NAT_SF"/>
    <property type="match status" value="1"/>
</dbReference>
<dbReference type="Proteomes" id="UP000273044">
    <property type="component" value="Chromosome"/>
</dbReference>
<sequence>MQLRAMKPHEIDEVDTLIRTAFLTAPVTDGSEQDMVKRLRSSTGYLPEQELIALDDRIVGHILTTRIVIDSTAGPVNALEVAPLCVASDHRCRGIGTLLMKEALNRGRTAGFPAVFLVGDPRYYARFGFRPVAELGIHNASSIPDDVVLGIELEPGTLDGTDGSVTLV</sequence>
<evidence type="ECO:0000313" key="1">
    <source>
        <dbReference type="EMBL" id="VEH69715.1"/>
    </source>
</evidence>
<organism evidence="1 2">
    <name type="scientific">Arachnia propionica</name>
    <dbReference type="NCBI Taxonomy" id="1750"/>
    <lineage>
        <taxon>Bacteria</taxon>
        <taxon>Bacillati</taxon>
        <taxon>Actinomycetota</taxon>
        <taxon>Actinomycetes</taxon>
        <taxon>Propionibacteriales</taxon>
        <taxon>Propionibacteriaceae</taxon>
        <taxon>Arachnia</taxon>
    </lineage>
</organism>
<name>A0A3N4CVY1_9ACTN</name>
<dbReference type="PROSITE" id="PS51186">
    <property type="entry name" value="GNAT"/>
    <property type="match status" value="1"/>
</dbReference>
<dbReference type="GO" id="GO:0016747">
    <property type="term" value="F:acyltransferase activity, transferring groups other than amino-acyl groups"/>
    <property type="evidence" value="ECO:0007669"/>
    <property type="project" value="InterPro"/>
</dbReference>